<keyword evidence="2" id="KW-0805">Transcription regulation</keyword>
<dbReference type="InterPro" id="IPR000847">
    <property type="entry name" value="LysR_HTH_N"/>
</dbReference>
<reference evidence="8" key="3">
    <citation type="journal article" date="2017" name="Plant Physiol. Biochem.">
        <title>Differential oxidative and antioxidative response of duckweed Lemna minor toward plant growth promoting/inhibiting bacteria.</title>
        <authorList>
            <person name="Ishizawa H."/>
            <person name="Kuroda M."/>
            <person name="Morikawa M."/>
            <person name="Ike M."/>
        </authorList>
    </citation>
    <scope>NUCLEOTIDE SEQUENCE [LARGE SCALE GENOMIC DNA]</scope>
    <source>
        <strain evidence="8">H3</strain>
    </source>
</reference>
<gene>
    <name evidence="7" type="ORF">DLM_0958</name>
</gene>
<reference evidence="8" key="1">
    <citation type="journal article" date="2017" name="Biotechnol. Biofuels">
        <title>Evaluation of environmental bacterial communities as a factor affecting the growth of duckweed Lemna minor.</title>
        <authorList>
            <person name="Ishizawa H."/>
            <person name="Kuroda M."/>
            <person name="Morikawa M."/>
            <person name="Ike M."/>
        </authorList>
    </citation>
    <scope>NUCLEOTIDE SEQUENCE [LARGE SCALE GENOMIC DNA]</scope>
    <source>
        <strain evidence="8">H3</strain>
    </source>
</reference>
<evidence type="ECO:0000256" key="5">
    <source>
        <dbReference type="SAM" id="Coils"/>
    </source>
</evidence>
<dbReference type="OrthoDB" id="8675247at2"/>
<feature type="coiled-coil region" evidence="5">
    <location>
        <begin position="67"/>
        <end position="94"/>
    </location>
</feature>
<dbReference type="Pfam" id="PF03466">
    <property type="entry name" value="LysR_substrate"/>
    <property type="match status" value="1"/>
</dbReference>
<dbReference type="Gene3D" id="1.10.10.10">
    <property type="entry name" value="Winged helix-like DNA-binding domain superfamily/Winged helix DNA-binding domain"/>
    <property type="match status" value="1"/>
</dbReference>
<dbReference type="PROSITE" id="PS50931">
    <property type="entry name" value="HTH_LYSR"/>
    <property type="match status" value="1"/>
</dbReference>
<feature type="domain" description="HTH lysR-type" evidence="6">
    <location>
        <begin position="3"/>
        <end position="60"/>
    </location>
</feature>
<dbReference type="InterPro" id="IPR050950">
    <property type="entry name" value="HTH-type_LysR_regulators"/>
</dbReference>
<keyword evidence="4" id="KW-0804">Transcription</keyword>
<keyword evidence="5" id="KW-0175">Coiled coil</keyword>
<evidence type="ECO:0000313" key="7">
    <source>
        <dbReference type="EMBL" id="BBF84598.1"/>
    </source>
</evidence>
<dbReference type="PANTHER" id="PTHR30419">
    <property type="entry name" value="HTH-TYPE TRANSCRIPTIONAL REGULATOR YBHD"/>
    <property type="match status" value="1"/>
</dbReference>
<dbReference type="STRING" id="332411.VI06_18790"/>
<dbReference type="InterPro" id="IPR036390">
    <property type="entry name" value="WH_DNA-bd_sf"/>
</dbReference>
<evidence type="ECO:0000256" key="4">
    <source>
        <dbReference type="ARBA" id="ARBA00023163"/>
    </source>
</evidence>
<reference evidence="7 8" key="2">
    <citation type="journal article" date="2017" name="Genome Announc.">
        <title>Draft genome sequence of Aquitalea magnusonii strain H3, a plant growth-promoting bacterium of duckweed Lemna minor.</title>
        <authorList>
            <person name="Ishizawa H."/>
            <person name="Kuroda M."/>
            <person name="Ike M."/>
        </authorList>
    </citation>
    <scope>NUCLEOTIDE SEQUENCE [LARGE SCALE GENOMIC DNA]</scope>
    <source>
        <strain evidence="7 8">H3</strain>
    </source>
</reference>
<dbReference type="GO" id="GO:0003677">
    <property type="term" value="F:DNA binding"/>
    <property type="evidence" value="ECO:0007669"/>
    <property type="project" value="UniProtKB-KW"/>
</dbReference>
<sequence>MNISLRQLQVFRAVSRLRSFSRAGDEIGLTQPAVSRCIRELESELGMRLLDRTTREVELTAAGLRFAGQLARLLDELQLLLEEARKEGEQAHGTVHIASSPTLSASLMPDLLAQCARQFPHIRPVLHDQVQRLNVESVRSGEVDFGIVVEPGEMDDLECLPLLDDGFWLICRDDHPLAALPAVSWQQLEGLPLVLLDYSSGSRPIIDRILLAQGVRCPVAQQLGHSSSVFQMVQAGIGISVSPGLALPLPAGSRLTVKPLLPEQRRNIMLIRRRQRSLSPVAERLWQLAVQLGPQLQAIASSHGAGRTDAMA</sequence>
<dbReference type="GO" id="GO:0003700">
    <property type="term" value="F:DNA-binding transcription factor activity"/>
    <property type="evidence" value="ECO:0007669"/>
    <property type="project" value="InterPro"/>
</dbReference>
<evidence type="ECO:0000313" key="8">
    <source>
        <dbReference type="Proteomes" id="UP000198290"/>
    </source>
</evidence>
<dbReference type="EMBL" id="AP018823">
    <property type="protein sequence ID" value="BBF84598.1"/>
    <property type="molecule type" value="Genomic_DNA"/>
</dbReference>
<evidence type="ECO:0000256" key="3">
    <source>
        <dbReference type="ARBA" id="ARBA00023125"/>
    </source>
</evidence>
<dbReference type="Pfam" id="PF00126">
    <property type="entry name" value="HTH_1"/>
    <property type="match status" value="1"/>
</dbReference>
<dbReference type="Gene3D" id="3.40.190.290">
    <property type="match status" value="1"/>
</dbReference>
<dbReference type="GO" id="GO:0005829">
    <property type="term" value="C:cytosol"/>
    <property type="evidence" value="ECO:0007669"/>
    <property type="project" value="TreeGrafter"/>
</dbReference>
<dbReference type="InterPro" id="IPR036388">
    <property type="entry name" value="WH-like_DNA-bd_sf"/>
</dbReference>
<dbReference type="CDD" id="cd08440">
    <property type="entry name" value="PBP2_LTTR_like_4"/>
    <property type="match status" value="1"/>
</dbReference>
<protein>
    <submittedName>
        <fullName evidence="7">LysR family transcriptional regulator YfeR</fullName>
    </submittedName>
</protein>
<evidence type="ECO:0000259" key="6">
    <source>
        <dbReference type="PROSITE" id="PS50931"/>
    </source>
</evidence>
<dbReference type="SUPFAM" id="SSF46785">
    <property type="entry name" value="Winged helix' DNA-binding domain"/>
    <property type="match status" value="1"/>
</dbReference>
<dbReference type="Proteomes" id="UP000198290">
    <property type="component" value="Chromosome"/>
</dbReference>
<dbReference type="PRINTS" id="PR00039">
    <property type="entry name" value="HTHLYSR"/>
</dbReference>
<evidence type="ECO:0000256" key="2">
    <source>
        <dbReference type="ARBA" id="ARBA00023015"/>
    </source>
</evidence>
<name>A0A3G9G9I5_9NEIS</name>
<dbReference type="InterPro" id="IPR005119">
    <property type="entry name" value="LysR_subst-bd"/>
</dbReference>
<keyword evidence="3" id="KW-0238">DNA-binding</keyword>
<comment type="similarity">
    <text evidence="1">Belongs to the LysR transcriptional regulatory family.</text>
</comment>
<accession>A0A3G9G9I5</accession>
<dbReference type="FunFam" id="1.10.10.10:FF:000001">
    <property type="entry name" value="LysR family transcriptional regulator"/>
    <property type="match status" value="1"/>
</dbReference>
<evidence type="ECO:0000256" key="1">
    <source>
        <dbReference type="ARBA" id="ARBA00009437"/>
    </source>
</evidence>
<dbReference type="AlphaFoldDB" id="A0A3G9G9I5"/>
<keyword evidence="8" id="KW-1185">Reference proteome</keyword>
<organism evidence="7 8">
    <name type="scientific">Aquitalea magnusonii</name>
    <dbReference type="NCBI Taxonomy" id="332411"/>
    <lineage>
        <taxon>Bacteria</taxon>
        <taxon>Pseudomonadati</taxon>
        <taxon>Pseudomonadota</taxon>
        <taxon>Betaproteobacteria</taxon>
        <taxon>Neisseriales</taxon>
        <taxon>Chromobacteriaceae</taxon>
        <taxon>Aquitalea</taxon>
    </lineage>
</organism>
<dbReference type="KEGG" id="amah:DLM_0958"/>
<dbReference type="RefSeq" id="WP_089085229.1">
    <property type="nucleotide sequence ID" value="NZ_AP018823.1"/>
</dbReference>
<proteinExistence type="inferred from homology"/>
<dbReference type="PANTHER" id="PTHR30419:SF14">
    <property type="entry name" value="LYSR FAMILY TRANSCRIPTIONAL REGULATOR"/>
    <property type="match status" value="1"/>
</dbReference>
<dbReference type="SUPFAM" id="SSF53850">
    <property type="entry name" value="Periplasmic binding protein-like II"/>
    <property type="match status" value="1"/>
</dbReference>